<dbReference type="InterPro" id="IPR016040">
    <property type="entry name" value="NAD(P)-bd_dom"/>
</dbReference>
<dbReference type="Gene3D" id="3.40.50.720">
    <property type="entry name" value="NAD(P)-binding Rossmann-like Domain"/>
    <property type="match status" value="1"/>
</dbReference>
<keyword evidence="4" id="KW-1185">Reference proteome</keyword>
<evidence type="ECO:0000259" key="2">
    <source>
        <dbReference type="Pfam" id="PF13460"/>
    </source>
</evidence>
<dbReference type="PANTHER" id="PTHR43355">
    <property type="entry name" value="FLAVIN REDUCTASE (NADPH)"/>
    <property type="match status" value="1"/>
</dbReference>
<sequence>MKKRLQRAAAFLLILQLLACSSQQKLAPEQIASGLAPVSQPTTIALLGGTGMVGGHILQRAIARGYPLRVLSRSPEKLDYLNNRITVVVGDARDPQVINTLLRGSDVVISAIGPGANAPADLTTSVSRNVVAAMHDQGIQRYLVVSGAGVVTPQDRRNVVGWATRQLARLRYPTLLRDRQKEYSLLAATGIDWTVVRCPLIGSGFAGGKARSSLQTPARFSLNAGELADFLLDQVADPTYIQQAPFVYSVSR</sequence>
<feature type="domain" description="NAD(P)-binding" evidence="2">
    <location>
        <begin position="48"/>
        <end position="238"/>
    </location>
</feature>
<dbReference type="SUPFAM" id="SSF51735">
    <property type="entry name" value="NAD(P)-binding Rossmann-fold domains"/>
    <property type="match status" value="1"/>
</dbReference>
<dbReference type="AlphaFoldDB" id="A0A4R5LP15"/>
<dbReference type="InterPro" id="IPR036291">
    <property type="entry name" value="NAD(P)-bd_dom_sf"/>
</dbReference>
<protein>
    <submittedName>
        <fullName evidence="3">NAD-dependent epimerase/dehydratase family protein</fullName>
    </submittedName>
</protein>
<evidence type="ECO:0000313" key="3">
    <source>
        <dbReference type="EMBL" id="TDG12127.1"/>
    </source>
</evidence>
<evidence type="ECO:0000256" key="1">
    <source>
        <dbReference type="SAM" id="SignalP"/>
    </source>
</evidence>
<dbReference type="RefSeq" id="WP_133215045.1">
    <property type="nucleotide sequence ID" value="NZ_SMSE01000004.1"/>
</dbReference>
<dbReference type="Pfam" id="PF13460">
    <property type="entry name" value="NAD_binding_10"/>
    <property type="match status" value="1"/>
</dbReference>
<dbReference type="OrthoDB" id="9803892at2"/>
<dbReference type="GO" id="GO:0016646">
    <property type="term" value="F:oxidoreductase activity, acting on the CH-NH group of donors, NAD or NADP as acceptor"/>
    <property type="evidence" value="ECO:0007669"/>
    <property type="project" value="TreeGrafter"/>
</dbReference>
<reference evidence="3 4" key="1">
    <citation type="submission" date="2019-03" db="EMBL/GenBank/DDBJ databases">
        <title>Seongchinamella monodicae gen. nov., sp. nov., a novel member of the Gammaproteobacteria isolated from a tidal mudflat of beach.</title>
        <authorList>
            <person name="Yang H.G."/>
            <person name="Kang J.W."/>
            <person name="Lee S.D."/>
        </authorList>
    </citation>
    <scope>NUCLEOTIDE SEQUENCE [LARGE SCALE GENOMIC DNA]</scope>
    <source>
        <strain evidence="3 4">GH4-78</strain>
    </source>
</reference>
<name>A0A4R5LP15_9GAMM</name>
<feature type="signal peptide" evidence="1">
    <location>
        <begin position="1"/>
        <end position="27"/>
    </location>
</feature>
<dbReference type="InterPro" id="IPR051606">
    <property type="entry name" value="Polyketide_Oxido-like"/>
</dbReference>
<accession>A0A4R5LP15</accession>
<dbReference type="EMBL" id="SMSE01000004">
    <property type="protein sequence ID" value="TDG12127.1"/>
    <property type="molecule type" value="Genomic_DNA"/>
</dbReference>
<organism evidence="3 4">
    <name type="scientific">Seongchinamella unica</name>
    <dbReference type="NCBI Taxonomy" id="2547392"/>
    <lineage>
        <taxon>Bacteria</taxon>
        <taxon>Pseudomonadati</taxon>
        <taxon>Pseudomonadota</taxon>
        <taxon>Gammaproteobacteria</taxon>
        <taxon>Cellvibrionales</taxon>
        <taxon>Halieaceae</taxon>
        <taxon>Seongchinamella</taxon>
    </lineage>
</organism>
<comment type="caution">
    <text evidence="3">The sequence shown here is derived from an EMBL/GenBank/DDBJ whole genome shotgun (WGS) entry which is preliminary data.</text>
</comment>
<dbReference type="Proteomes" id="UP000295554">
    <property type="component" value="Unassembled WGS sequence"/>
</dbReference>
<proteinExistence type="predicted"/>
<gene>
    <name evidence="3" type="ORF">E2F43_17410</name>
</gene>
<feature type="chain" id="PRO_5020632450" evidence="1">
    <location>
        <begin position="28"/>
        <end position="252"/>
    </location>
</feature>
<keyword evidence="1" id="KW-0732">Signal</keyword>
<evidence type="ECO:0000313" key="4">
    <source>
        <dbReference type="Proteomes" id="UP000295554"/>
    </source>
</evidence>
<dbReference type="PANTHER" id="PTHR43355:SF2">
    <property type="entry name" value="FLAVIN REDUCTASE (NADPH)"/>
    <property type="match status" value="1"/>
</dbReference>